<dbReference type="Proteomes" id="UP000198701">
    <property type="component" value="Unassembled WGS sequence"/>
</dbReference>
<dbReference type="AlphaFoldDB" id="A0A1G8XA60"/>
<evidence type="ECO:0008006" key="3">
    <source>
        <dbReference type="Google" id="ProtNLM"/>
    </source>
</evidence>
<proteinExistence type="predicted"/>
<organism evidence="1 2">
    <name type="scientific">Cryobacterium psychrotolerans</name>
    <dbReference type="NCBI Taxonomy" id="386301"/>
    <lineage>
        <taxon>Bacteria</taxon>
        <taxon>Bacillati</taxon>
        <taxon>Actinomycetota</taxon>
        <taxon>Actinomycetes</taxon>
        <taxon>Micrococcales</taxon>
        <taxon>Microbacteriaceae</taxon>
        <taxon>Cryobacterium</taxon>
    </lineage>
</organism>
<dbReference type="EMBL" id="FNFU01000001">
    <property type="protein sequence ID" value="SDJ87247.1"/>
    <property type="molecule type" value="Genomic_DNA"/>
</dbReference>
<protein>
    <recommendedName>
        <fullName evidence="3">DUF559 domain-containing protein</fullName>
    </recommendedName>
</protein>
<reference evidence="1 2" key="1">
    <citation type="submission" date="2016-10" db="EMBL/GenBank/DDBJ databases">
        <authorList>
            <person name="de Groot N.N."/>
        </authorList>
    </citation>
    <scope>NUCLEOTIDE SEQUENCE [LARGE SCALE GENOMIC DNA]</scope>
    <source>
        <strain evidence="1 2">CGMCC 1.5382</strain>
    </source>
</reference>
<dbReference type="STRING" id="386301.SAMN05216282_101137"/>
<accession>A0A1G8XA60</accession>
<sequence>MTARVPLPDDFADRPFLIAAARSAGVGASRLRGADLHRPFWGIRSPAPPGDAADAPAPAAHAAASSDGLTALEALCRALALRMPPHAFFTHETAARLLRLPLPRAFESAPPVHVGIAAPARAMDARGVIGHSMRIRPEEIVFWRGLRFTGPARTWLDLAARLALVDLVAAGDHLVQWRQPLATLDELADAVARYPSRRGLALAREALPLIRTRSESRRETKLRVLIVLGGLPEPECNLNIYDPRGRLLARADLAYPEFRLLLEYQGDHHRTDRAQWRRDIRRVGNLEDHGWQMLQFTDDDLQDPSALIARIELRLRARGWIGTRRPPR</sequence>
<evidence type="ECO:0000313" key="1">
    <source>
        <dbReference type="EMBL" id="SDJ87247.1"/>
    </source>
</evidence>
<gene>
    <name evidence="1" type="ORF">SAMN05216282_101137</name>
</gene>
<evidence type="ECO:0000313" key="2">
    <source>
        <dbReference type="Proteomes" id="UP000198701"/>
    </source>
</evidence>
<dbReference type="SUPFAM" id="SSF52980">
    <property type="entry name" value="Restriction endonuclease-like"/>
    <property type="match status" value="1"/>
</dbReference>
<name>A0A1G8XA60_9MICO</name>
<dbReference type="InterPro" id="IPR011335">
    <property type="entry name" value="Restrct_endonuc-II-like"/>
</dbReference>
<keyword evidence="2" id="KW-1185">Reference proteome</keyword>
<dbReference type="OrthoDB" id="3173471at2"/>
<dbReference type="RefSeq" id="WP_092321159.1">
    <property type="nucleotide sequence ID" value="NZ_FNFU01000001.1"/>
</dbReference>
<dbReference type="Gene3D" id="3.40.960.10">
    <property type="entry name" value="VSR Endonuclease"/>
    <property type="match status" value="1"/>
</dbReference>